<proteinExistence type="predicted"/>
<dbReference type="AlphaFoldDB" id="A0A9P4VS36"/>
<accession>A0A9P4VS36</accession>
<comment type="caution">
    <text evidence="1">The sequence shown here is derived from an EMBL/GenBank/DDBJ whole genome shotgun (WGS) entry which is preliminary data.</text>
</comment>
<dbReference type="EMBL" id="MU006097">
    <property type="protein sequence ID" value="KAF2838139.1"/>
    <property type="molecule type" value="Genomic_DNA"/>
</dbReference>
<dbReference type="Proteomes" id="UP000799429">
    <property type="component" value="Unassembled WGS sequence"/>
</dbReference>
<protein>
    <submittedName>
        <fullName evidence="1">Uncharacterized protein</fullName>
    </submittedName>
</protein>
<reference evidence="1" key="1">
    <citation type="journal article" date="2020" name="Stud. Mycol.">
        <title>101 Dothideomycetes genomes: a test case for predicting lifestyles and emergence of pathogens.</title>
        <authorList>
            <person name="Haridas S."/>
            <person name="Albert R."/>
            <person name="Binder M."/>
            <person name="Bloem J."/>
            <person name="Labutti K."/>
            <person name="Salamov A."/>
            <person name="Andreopoulos B."/>
            <person name="Baker S."/>
            <person name="Barry K."/>
            <person name="Bills G."/>
            <person name="Bluhm B."/>
            <person name="Cannon C."/>
            <person name="Castanera R."/>
            <person name="Culley D."/>
            <person name="Daum C."/>
            <person name="Ezra D."/>
            <person name="Gonzalez J."/>
            <person name="Henrissat B."/>
            <person name="Kuo A."/>
            <person name="Liang C."/>
            <person name="Lipzen A."/>
            <person name="Lutzoni F."/>
            <person name="Magnuson J."/>
            <person name="Mondo S."/>
            <person name="Nolan M."/>
            <person name="Ohm R."/>
            <person name="Pangilinan J."/>
            <person name="Park H.-J."/>
            <person name="Ramirez L."/>
            <person name="Alfaro M."/>
            <person name="Sun H."/>
            <person name="Tritt A."/>
            <person name="Yoshinaga Y."/>
            <person name="Zwiers L.-H."/>
            <person name="Turgeon B."/>
            <person name="Goodwin S."/>
            <person name="Spatafora J."/>
            <person name="Crous P."/>
            <person name="Grigoriev I."/>
        </authorList>
    </citation>
    <scope>NUCLEOTIDE SEQUENCE</scope>
    <source>
        <strain evidence="1">CBS 101060</strain>
    </source>
</reference>
<keyword evidence="2" id="KW-1185">Reference proteome</keyword>
<name>A0A9P4VS36_9PEZI</name>
<evidence type="ECO:0000313" key="2">
    <source>
        <dbReference type="Proteomes" id="UP000799429"/>
    </source>
</evidence>
<dbReference type="OrthoDB" id="6161812at2759"/>
<sequence>MHGLSITVLRPRGLGGMGKTQIVIEYTYRYKSAYEHIFFLRAETGQDLAEMYKDMEGKGYSNMHAGDKIGYGAMIKIHEHTYIRGKSFDAATAHFGNVYHEAQ</sequence>
<gene>
    <name evidence="1" type="ORF">M501DRAFT_1004996</name>
</gene>
<evidence type="ECO:0000313" key="1">
    <source>
        <dbReference type="EMBL" id="KAF2838139.1"/>
    </source>
</evidence>
<organism evidence="1 2">
    <name type="scientific">Patellaria atrata CBS 101060</name>
    <dbReference type="NCBI Taxonomy" id="1346257"/>
    <lineage>
        <taxon>Eukaryota</taxon>
        <taxon>Fungi</taxon>
        <taxon>Dikarya</taxon>
        <taxon>Ascomycota</taxon>
        <taxon>Pezizomycotina</taxon>
        <taxon>Dothideomycetes</taxon>
        <taxon>Dothideomycetes incertae sedis</taxon>
        <taxon>Patellariales</taxon>
        <taxon>Patellariaceae</taxon>
        <taxon>Patellaria</taxon>
    </lineage>
</organism>